<organism evidence="2 3">
    <name type="scientific">Adonisia turfae CCMR0082</name>
    <dbReference type="NCBI Taxonomy" id="2304604"/>
    <lineage>
        <taxon>Bacteria</taxon>
        <taxon>Bacillati</taxon>
        <taxon>Cyanobacteriota</taxon>
        <taxon>Adonisia</taxon>
        <taxon>Adonisia turfae</taxon>
    </lineage>
</organism>
<accession>A0A6M0SBB7</accession>
<dbReference type="InterPro" id="IPR005149">
    <property type="entry name" value="Tscrpt_reg_PadR_N"/>
</dbReference>
<evidence type="ECO:0000259" key="1">
    <source>
        <dbReference type="Pfam" id="PF03551"/>
    </source>
</evidence>
<dbReference type="AlphaFoldDB" id="A0A6M0SBB7"/>
<dbReference type="Proteomes" id="UP000473574">
    <property type="component" value="Unassembled WGS sequence"/>
</dbReference>
<dbReference type="SUPFAM" id="SSF46785">
    <property type="entry name" value="Winged helix' DNA-binding domain"/>
    <property type="match status" value="1"/>
</dbReference>
<dbReference type="PANTHER" id="PTHR33169">
    <property type="entry name" value="PADR-FAMILY TRANSCRIPTIONAL REGULATOR"/>
    <property type="match status" value="1"/>
</dbReference>
<sequence>MSIIECRQMYGLEIASSIEKATDGQKKIPVGSLYPILKRLEKKGLLQSEYGESAPERGGARRRYYSLTGLGRSVLEETRSIRESVATWQPTFRGG</sequence>
<evidence type="ECO:0000313" key="2">
    <source>
        <dbReference type="EMBL" id="NEZ65754.1"/>
    </source>
</evidence>
<dbReference type="PANTHER" id="PTHR33169:SF14">
    <property type="entry name" value="TRANSCRIPTIONAL REGULATOR RV3488"/>
    <property type="match status" value="1"/>
</dbReference>
<dbReference type="InterPro" id="IPR036388">
    <property type="entry name" value="WH-like_DNA-bd_sf"/>
</dbReference>
<protein>
    <submittedName>
        <fullName evidence="2">PadR family transcriptional regulator</fullName>
    </submittedName>
</protein>
<dbReference type="Gene3D" id="1.10.10.10">
    <property type="entry name" value="Winged helix-like DNA-binding domain superfamily/Winged helix DNA-binding domain"/>
    <property type="match status" value="1"/>
</dbReference>
<dbReference type="InterPro" id="IPR036390">
    <property type="entry name" value="WH_DNA-bd_sf"/>
</dbReference>
<dbReference type="EMBL" id="QZCE01000002">
    <property type="protein sequence ID" value="NEZ65754.1"/>
    <property type="molecule type" value="Genomic_DNA"/>
</dbReference>
<reference evidence="2 3" key="1">
    <citation type="journal article" date="2020" name="Microb. Ecol.">
        <title>Ecogenomics of the Marine Benthic Filamentous Cyanobacterium Adonisia.</title>
        <authorList>
            <person name="Walter J.M."/>
            <person name="Coutinho F.H."/>
            <person name="Leomil L."/>
            <person name="Hargreaves P.I."/>
            <person name="Campeao M.E."/>
            <person name="Vieira V.V."/>
            <person name="Silva B.S."/>
            <person name="Fistarol G.O."/>
            <person name="Salomon P.S."/>
            <person name="Sawabe T."/>
            <person name="Mino S."/>
            <person name="Hosokawa M."/>
            <person name="Miyashita H."/>
            <person name="Maruyama F."/>
            <person name="van Verk M.C."/>
            <person name="Dutilh B.E."/>
            <person name="Thompson C.C."/>
            <person name="Thompson F.L."/>
        </authorList>
    </citation>
    <scope>NUCLEOTIDE SEQUENCE [LARGE SCALE GENOMIC DNA]</scope>
    <source>
        <strain evidence="2 3">CCMR0082</strain>
    </source>
</reference>
<feature type="domain" description="Transcription regulator PadR N-terminal" evidence="1">
    <location>
        <begin position="2"/>
        <end position="77"/>
    </location>
</feature>
<dbReference type="Pfam" id="PF03551">
    <property type="entry name" value="PadR"/>
    <property type="match status" value="1"/>
</dbReference>
<proteinExistence type="predicted"/>
<gene>
    <name evidence="2" type="ORF">D0962_23860</name>
</gene>
<dbReference type="InterPro" id="IPR052509">
    <property type="entry name" value="Metal_resp_DNA-bind_regulator"/>
</dbReference>
<comment type="caution">
    <text evidence="2">The sequence shown here is derived from an EMBL/GenBank/DDBJ whole genome shotgun (WGS) entry which is preliminary data.</text>
</comment>
<evidence type="ECO:0000313" key="3">
    <source>
        <dbReference type="Proteomes" id="UP000473574"/>
    </source>
</evidence>
<name>A0A6M0SBB7_9CYAN</name>